<accession>A0A2T0UGN2</accession>
<sequence>MPRARSTSTPRARAGRPGPRAGRPGPRADVDTKARILEAARTSFSESGYAATTLRGVAATAGVDVALIPYYFGKKQDLFTAAMDIPVRPAELIDGAFADGVARAGARLVSAFLDLWEAPETGPALLTMFRTAMTDDAARRSFTEFIASEILASYARHLDTEDAELRASLAATQLLGMVMVRCVLRIQPVAGLPREQVVALVGPSVQRYLSGPLDE</sequence>
<feature type="compositionally biased region" description="Low complexity" evidence="3">
    <location>
        <begin position="1"/>
        <end position="25"/>
    </location>
</feature>
<dbReference type="PANTHER" id="PTHR30055:SF235">
    <property type="entry name" value="TRANSCRIPTIONAL REGULATORY PROTEIN"/>
    <property type="match status" value="1"/>
</dbReference>
<dbReference type="PANTHER" id="PTHR30055">
    <property type="entry name" value="HTH-TYPE TRANSCRIPTIONAL REGULATOR RUTR"/>
    <property type="match status" value="1"/>
</dbReference>
<dbReference type="AlphaFoldDB" id="A0A2T0UGN2"/>
<evidence type="ECO:0000256" key="2">
    <source>
        <dbReference type="PROSITE-ProRule" id="PRU00335"/>
    </source>
</evidence>
<dbReference type="EMBL" id="PVTI01000017">
    <property type="protein sequence ID" value="PRY57018.1"/>
    <property type="molecule type" value="Genomic_DNA"/>
</dbReference>
<dbReference type="InterPro" id="IPR001647">
    <property type="entry name" value="HTH_TetR"/>
</dbReference>
<dbReference type="GO" id="GO:0003700">
    <property type="term" value="F:DNA-binding transcription factor activity"/>
    <property type="evidence" value="ECO:0007669"/>
    <property type="project" value="TreeGrafter"/>
</dbReference>
<name>A0A2T0UGN2_9MICO</name>
<dbReference type="SUPFAM" id="SSF48498">
    <property type="entry name" value="Tetracyclin repressor-like, C-terminal domain"/>
    <property type="match status" value="1"/>
</dbReference>
<evidence type="ECO:0000256" key="3">
    <source>
        <dbReference type="SAM" id="MobiDB-lite"/>
    </source>
</evidence>
<dbReference type="RefSeq" id="WP_106297977.1">
    <property type="nucleotide sequence ID" value="NZ_PVTI01000017.1"/>
</dbReference>
<keyword evidence="1 2" id="KW-0238">DNA-binding</keyword>
<dbReference type="Pfam" id="PF17920">
    <property type="entry name" value="TetR_C_16"/>
    <property type="match status" value="1"/>
</dbReference>
<evidence type="ECO:0000259" key="4">
    <source>
        <dbReference type="PROSITE" id="PS50977"/>
    </source>
</evidence>
<dbReference type="Gene3D" id="1.10.357.10">
    <property type="entry name" value="Tetracycline Repressor, domain 2"/>
    <property type="match status" value="1"/>
</dbReference>
<feature type="region of interest" description="Disordered" evidence="3">
    <location>
        <begin position="1"/>
        <end position="31"/>
    </location>
</feature>
<dbReference type="Proteomes" id="UP000237822">
    <property type="component" value="Unassembled WGS sequence"/>
</dbReference>
<dbReference type="InterPro" id="IPR041678">
    <property type="entry name" value="TetR_C_16"/>
</dbReference>
<comment type="caution">
    <text evidence="5">The sequence shown here is derived from an EMBL/GenBank/DDBJ whole genome shotgun (WGS) entry which is preliminary data.</text>
</comment>
<evidence type="ECO:0000256" key="1">
    <source>
        <dbReference type="ARBA" id="ARBA00023125"/>
    </source>
</evidence>
<proteinExistence type="predicted"/>
<dbReference type="InterPro" id="IPR036271">
    <property type="entry name" value="Tet_transcr_reg_TetR-rel_C_sf"/>
</dbReference>
<dbReference type="PROSITE" id="PS50977">
    <property type="entry name" value="HTH_TETR_2"/>
    <property type="match status" value="1"/>
</dbReference>
<reference evidence="5 6" key="1">
    <citation type="submission" date="2018-03" db="EMBL/GenBank/DDBJ databases">
        <title>Genomic Encyclopedia of Archaeal and Bacterial Type Strains, Phase II (KMG-II): from individual species to whole genera.</title>
        <authorList>
            <person name="Goeker M."/>
        </authorList>
    </citation>
    <scope>NUCLEOTIDE SEQUENCE [LARGE SCALE GENOMIC DNA]</scope>
    <source>
        <strain evidence="5 6">ATCC BAA-1496</strain>
    </source>
</reference>
<dbReference type="OrthoDB" id="3403733at2"/>
<evidence type="ECO:0000313" key="6">
    <source>
        <dbReference type="Proteomes" id="UP000237822"/>
    </source>
</evidence>
<dbReference type="Gene3D" id="1.10.10.60">
    <property type="entry name" value="Homeodomain-like"/>
    <property type="match status" value="1"/>
</dbReference>
<dbReference type="GO" id="GO:0000976">
    <property type="term" value="F:transcription cis-regulatory region binding"/>
    <property type="evidence" value="ECO:0007669"/>
    <property type="project" value="TreeGrafter"/>
</dbReference>
<gene>
    <name evidence="5" type="ORF">BCF74_11723</name>
</gene>
<dbReference type="InterPro" id="IPR009057">
    <property type="entry name" value="Homeodomain-like_sf"/>
</dbReference>
<dbReference type="Pfam" id="PF00440">
    <property type="entry name" value="TetR_N"/>
    <property type="match status" value="1"/>
</dbReference>
<dbReference type="InterPro" id="IPR050109">
    <property type="entry name" value="HTH-type_TetR-like_transc_reg"/>
</dbReference>
<keyword evidence="6" id="KW-1185">Reference proteome</keyword>
<feature type="domain" description="HTH tetR-type" evidence="4">
    <location>
        <begin position="30"/>
        <end position="90"/>
    </location>
</feature>
<protein>
    <submittedName>
        <fullName evidence="5">TetR family transcriptional regulator</fullName>
    </submittedName>
</protein>
<dbReference type="PRINTS" id="PR00455">
    <property type="entry name" value="HTHTETR"/>
</dbReference>
<organism evidence="5 6">
    <name type="scientific">Knoellia remsis</name>
    <dbReference type="NCBI Taxonomy" id="407159"/>
    <lineage>
        <taxon>Bacteria</taxon>
        <taxon>Bacillati</taxon>
        <taxon>Actinomycetota</taxon>
        <taxon>Actinomycetes</taxon>
        <taxon>Micrococcales</taxon>
        <taxon>Intrasporangiaceae</taxon>
        <taxon>Knoellia</taxon>
    </lineage>
</organism>
<dbReference type="SUPFAM" id="SSF46689">
    <property type="entry name" value="Homeodomain-like"/>
    <property type="match status" value="1"/>
</dbReference>
<evidence type="ECO:0000313" key="5">
    <source>
        <dbReference type="EMBL" id="PRY57018.1"/>
    </source>
</evidence>
<feature type="DNA-binding region" description="H-T-H motif" evidence="2">
    <location>
        <begin position="53"/>
        <end position="72"/>
    </location>
</feature>